<accession>A0A8H7H4A1</accession>
<dbReference type="SUPFAM" id="SSF56672">
    <property type="entry name" value="DNA/RNA polymerases"/>
    <property type="match status" value="1"/>
</dbReference>
<dbReference type="InterPro" id="IPR013103">
    <property type="entry name" value="RVT_2"/>
</dbReference>
<reference evidence="3" key="1">
    <citation type="submission" date="2020-09" db="EMBL/GenBank/DDBJ databases">
        <title>Comparative genome analyses of four rice-infecting Rhizoctonia solani isolates reveal extensive enrichment of homogalacturonan modification genes.</title>
        <authorList>
            <person name="Lee D.-Y."/>
            <person name="Jeon J."/>
            <person name="Kim K.-T."/>
            <person name="Cheong K."/>
            <person name="Song H."/>
            <person name="Choi G."/>
            <person name="Ko J."/>
            <person name="Opiyo S.O."/>
            <person name="Zuo S."/>
            <person name="Madhav S."/>
            <person name="Lee Y.-H."/>
            <person name="Wang G.-L."/>
        </authorList>
    </citation>
    <scope>NUCLEOTIDE SEQUENCE</scope>
    <source>
        <strain evidence="3">AG1-IA YN-7</strain>
    </source>
</reference>
<dbReference type="Proteomes" id="UP000650582">
    <property type="component" value="Unassembled WGS sequence"/>
</dbReference>
<comment type="caution">
    <text evidence="3">The sequence shown here is derived from an EMBL/GenBank/DDBJ whole genome shotgun (WGS) entry which is preliminary data.</text>
</comment>
<evidence type="ECO:0000256" key="1">
    <source>
        <dbReference type="SAM" id="MobiDB-lite"/>
    </source>
</evidence>
<gene>
    <name evidence="3" type="ORF">RHS04_07814</name>
</gene>
<evidence type="ECO:0000259" key="2">
    <source>
        <dbReference type="Pfam" id="PF07727"/>
    </source>
</evidence>
<dbReference type="PANTHER" id="PTHR11439">
    <property type="entry name" value="GAG-POL-RELATED RETROTRANSPOSON"/>
    <property type="match status" value="1"/>
</dbReference>
<dbReference type="GO" id="GO:0016301">
    <property type="term" value="F:kinase activity"/>
    <property type="evidence" value="ECO:0007669"/>
    <property type="project" value="UniProtKB-KW"/>
</dbReference>
<dbReference type="PANTHER" id="PTHR11439:SF467">
    <property type="entry name" value="INTEGRASE CATALYTIC DOMAIN-CONTAINING PROTEIN"/>
    <property type="match status" value="1"/>
</dbReference>
<feature type="domain" description="Reverse transcriptase Ty1/copia-type" evidence="2">
    <location>
        <begin position="169"/>
        <end position="243"/>
    </location>
</feature>
<feature type="region of interest" description="Disordered" evidence="1">
    <location>
        <begin position="36"/>
        <end position="73"/>
    </location>
</feature>
<protein>
    <submittedName>
        <fullName evidence="3">Cysteine-rich RLK (RECEPTOR-like protein kinase) 8</fullName>
    </submittedName>
</protein>
<sequence>MLLHRESGKLITSQDVVFNEGRGVCQCVVLKSYGDNPLPKEEGNDKSKAVVETNNKDKADNNKDNAPEPISIRQSSQLRRPPVWYRANVGTEYTWLANINAILEALNTALLAPPKTFAKAMSWPDGPMWLASMTKELDLIEKHGMGKKVGRPTNKNVIKCKWVLGYKLGFSQRLGVNYTDVSSPIATSDASCVLLAKATSKDWEIIQLDIKMAFLHGKIEEEIYMEQPPGFKDTSGDYVWQLYDMLLMGTLKSFLDDTKVQLVQTRPGIAFSTGLLVQHSANPGQDHWNGFKRSLQYLRGTKDIGIVYRQSAGSTLIGYVDADYAGDPNTSQSTTGRAFMMAGGCVAWSSRKQPTISLSSTEAEYVAAASATRELIWLRQFLSEFNFLPKGPTTLLTNNQSSIALAKNPVNHQNTKHIRIKHPFLREMVELQEINLEYIPTDRQVADILTKPLGRVKFPGFVADLGMS</sequence>
<keyword evidence="3" id="KW-0675">Receptor</keyword>
<feature type="compositionally biased region" description="Basic and acidic residues" evidence="1">
    <location>
        <begin position="38"/>
        <end position="66"/>
    </location>
</feature>
<dbReference type="Pfam" id="PF07727">
    <property type="entry name" value="RVT_2"/>
    <property type="match status" value="1"/>
</dbReference>
<dbReference type="CDD" id="cd09272">
    <property type="entry name" value="RNase_HI_RT_Ty1"/>
    <property type="match status" value="1"/>
</dbReference>
<keyword evidence="3" id="KW-0808">Transferase</keyword>
<dbReference type="AlphaFoldDB" id="A0A8H7H4A1"/>
<proteinExistence type="predicted"/>
<name>A0A8H7H4A1_9AGAM</name>
<dbReference type="EMBL" id="JACYCC010000202">
    <property type="protein sequence ID" value="KAF8672252.1"/>
    <property type="molecule type" value="Genomic_DNA"/>
</dbReference>
<evidence type="ECO:0000313" key="4">
    <source>
        <dbReference type="Proteomes" id="UP000650582"/>
    </source>
</evidence>
<keyword evidence="3" id="KW-0418">Kinase</keyword>
<organism evidence="3 4">
    <name type="scientific">Rhizoctonia solani</name>
    <dbReference type="NCBI Taxonomy" id="456999"/>
    <lineage>
        <taxon>Eukaryota</taxon>
        <taxon>Fungi</taxon>
        <taxon>Dikarya</taxon>
        <taxon>Basidiomycota</taxon>
        <taxon>Agaricomycotina</taxon>
        <taxon>Agaricomycetes</taxon>
        <taxon>Cantharellales</taxon>
        <taxon>Ceratobasidiaceae</taxon>
        <taxon>Rhizoctonia</taxon>
    </lineage>
</organism>
<dbReference type="InterPro" id="IPR043502">
    <property type="entry name" value="DNA/RNA_pol_sf"/>
</dbReference>
<evidence type="ECO:0000313" key="3">
    <source>
        <dbReference type="EMBL" id="KAF8672252.1"/>
    </source>
</evidence>